<dbReference type="Proteomes" id="UP001500221">
    <property type="component" value="Unassembled WGS sequence"/>
</dbReference>
<comment type="similarity">
    <text evidence="2">Belongs to the sulfatase family.</text>
</comment>
<evidence type="ECO:0000256" key="1">
    <source>
        <dbReference type="ARBA" id="ARBA00001913"/>
    </source>
</evidence>
<keyword evidence="6" id="KW-0106">Calcium</keyword>
<dbReference type="PROSITE" id="PS00149">
    <property type="entry name" value="SULFATASE_2"/>
    <property type="match status" value="1"/>
</dbReference>
<keyword evidence="5" id="KW-0378">Hydrolase</keyword>
<keyword evidence="4 8" id="KW-0732">Signal</keyword>
<organism evidence="10 11">
    <name type="scientific">Nocardioides marinquilinus</name>
    <dbReference type="NCBI Taxonomy" id="1210400"/>
    <lineage>
        <taxon>Bacteria</taxon>
        <taxon>Bacillati</taxon>
        <taxon>Actinomycetota</taxon>
        <taxon>Actinomycetes</taxon>
        <taxon>Propionibacteriales</taxon>
        <taxon>Nocardioidaceae</taxon>
        <taxon>Nocardioides</taxon>
    </lineage>
</organism>
<dbReference type="InterPro" id="IPR024607">
    <property type="entry name" value="Sulfatase_CS"/>
</dbReference>
<evidence type="ECO:0000256" key="5">
    <source>
        <dbReference type="ARBA" id="ARBA00022801"/>
    </source>
</evidence>
<comment type="cofactor">
    <cofactor evidence="1">
        <name>Ca(2+)</name>
        <dbReference type="ChEBI" id="CHEBI:29108"/>
    </cofactor>
</comment>
<dbReference type="InterPro" id="IPR000917">
    <property type="entry name" value="Sulfatase_N"/>
</dbReference>
<evidence type="ECO:0000256" key="7">
    <source>
        <dbReference type="SAM" id="MobiDB-lite"/>
    </source>
</evidence>
<gene>
    <name evidence="10" type="ORF">GCM10023340_24750</name>
</gene>
<feature type="signal peptide" evidence="8">
    <location>
        <begin position="1"/>
        <end position="36"/>
    </location>
</feature>
<evidence type="ECO:0000313" key="10">
    <source>
        <dbReference type="EMBL" id="GAA5149457.1"/>
    </source>
</evidence>
<dbReference type="SUPFAM" id="SSF53649">
    <property type="entry name" value="Alkaline phosphatase-like"/>
    <property type="match status" value="1"/>
</dbReference>
<feature type="chain" id="PRO_5046890110" evidence="8">
    <location>
        <begin position="37"/>
        <end position="604"/>
    </location>
</feature>
<dbReference type="EMBL" id="BAABKG010000003">
    <property type="protein sequence ID" value="GAA5149457.1"/>
    <property type="molecule type" value="Genomic_DNA"/>
</dbReference>
<dbReference type="PANTHER" id="PTHR42693:SF42">
    <property type="entry name" value="ARYLSULFATASE G"/>
    <property type="match status" value="1"/>
</dbReference>
<comment type="caution">
    <text evidence="10">The sequence shown here is derived from an EMBL/GenBank/DDBJ whole genome shotgun (WGS) entry which is preliminary data.</text>
</comment>
<dbReference type="CDD" id="cd16144">
    <property type="entry name" value="ARS_like"/>
    <property type="match status" value="1"/>
</dbReference>
<evidence type="ECO:0000259" key="9">
    <source>
        <dbReference type="Pfam" id="PF00884"/>
    </source>
</evidence>
<protein>
    <submittedName>
        <fullName evidence="10">Sulfatase</fullName>
    </submittedName>
</protein>
<evidence type="ECO:0000256" key="4">
    <source>
        <dbReference type="ARBA" id="ARBA00022729"/>
    </source>
</evidence>
<dbReference type="InterPro" id="IPR017850">
    <property type="entry name" value="Alkaline_phosphatase_core_sf"/>
</dbReference>
<dbReference type="Gene3D" id="3.40.720.10">
    <property type="entry name" value="Alkaline Phosphatase, subunit A"/>
    <property type="match status" value="1"/>
</dbReference>
<dbReference type="PANTHER" id="PTHR42693">
    <property type="entry name" value="ARYLSULFATASE FAMILY MEMBER"/>
    <property type="match status" value="1"/>
</dbReference>
<feature type="compositionally biased region" description="Pro residues" evidence="7">
    <location>
        <begin position="56"/>
        <end position="69"/>
    </location>
</feature>
<dbReference type="RefSeq" id="WP_345458769.1">
    <property type="nucleotide sequence ID" value="NZ_BAABKG010000003.1"/>
</dbReference>
<keyword evidence="3" id="KW-0479">Metal-binding</keyword>
<dbReference type="InterPro" id="IPR050738">
    <property type="entry name" value="Sulfatase"/>
</dbReference>
<name>A0ABP9PTC3_9ACTN</name>
<evidence type="ECO:0000256" key="3">
    <source>
        <dbReference type="ARBA" id="ARBA00022723"/>
    </source>
</evidence>
<keyword evidence="11" id="KW-1185">Reference proteome</keyword>
<evidence type="ECO:0000256" key="6">
    <source>
        <dbReference type="ARBA" id="ARBA00022837"/>
    </source>
</evidence>
<reference evidence="11" key="1">
    <citation type="journal article" date="2019" name="Int. J. Syst. Evol. Microbiol.">
        <title>The Global Catalogue of Microorganisms (GCM) 10K type strain sequencing project: providing services to taxonomists for standard genome sequencing and annotation.</title>
        <authorList>
            <consortium name="The Broad Institute Genomics Platform"/>
            <consortium name="The Broad Institute Genome Sequencing Center for Infectious Disease"/>
            <person name="Wu L."/>
            <person name="Ma J."/>
        </authorList>
    </citation>
    <scope>NUCLEOTIDE SEQUENCE [LARGE SCALE GENOMIC DNA]</scope>
    <source>
        <strain evidence="11">JCM 18459</strain>
    </source>
</reference>
<dbReference type="Pfam" id="PF00884">
    <property type="entry name" value="Sulfatase"/>
    <property type="match status" value="1"/>
</dbReference>
<proteinExistence type="inferred from homology"/>
<feature type="domain" description="Sulfatase N-terminal" evidence="9">
    <location>
        <begin position="72"/>
        <end position="447"/>
    </location>
</feature>
<sequence>MPSLPPHARPTLHRARHRTLAAGAVLSLAAAVPVVAADAGAAGPAPSSDLARSAPVPAPAAPAPAPGRAPRPNIVFVMADDLGWSDLRTGRVNGGNGSDFDDTPAIDRLAEQGMSFDNAYACLNCAPTRMALQTGLYATRPQNNVYIVDELDRGGDDTLLDGPPQGREDEEVVLDPASTTVAETLRDSGYRTGYVGKFHVARDGAEIVAEHGWQENFGGTHAGAASNYHAVDGEFVNSVGPELDRFAADYTQEYVDANIAPYSSGVSQAQLDALVGTDKHVSDALADATIDFIDRNDDEPFFTFLSTYAVHSPVGDAQARDDLLAKYQARTPGQGSPSRPSYAALVEGLDQSVARVVEHLETTPDPRNPGHPLADNTLVVFTSDNGGRVDLGAWNGPLRGQKGELREGGVRVPWVVWSGNPALVRGGTVNHSPINSTDLYPTLTSLARTRLPRGVPFDGVDLSRAFSGGKKVDRPRFAHLPGYLLEGGREQRPESTIRAGRHKLVYGYEDQSIEVYDVVADLGETTDLSETQPRLTADLGRRLVDWLDRTDAPLATLRAGRDPLVIEVPAGVTYADGRTTRHPRPTTLTIEPGQEVPLVLPLGR</sequence>
<accession>A0ABP9PTC3</accession>
<evidence type="ECO:0000313" key="11">
    <source>
        <dbReference type="Proteomes" id="UP001500221"/>
    </source>
</evidence>
<evidence type="ECO:0000256" key="2">
    <source>
        <dbReference type="ARBA" id="ARBA00008779"/>
    </source>
</evidence>
<feature type="compositionally biased region" description="Low complexity" evidence="7">
    <location>
        <begin position="41"/>
        <end position="55"/>
    </location>
</feature>
<feature type="region of interest" description="Disordered" evidence="7">
    <location>
        <begin position="41"/>
        <end position="71"/>
    </location>
</feature>
<dbReference type="Gene3D" id="3.30.1120.10">
    <property type="match status" value="1"/>
</dbReference>
<evidence type="ECO:0000256" key="8">
    <source>
        <dbReference type="SAM" id="SignalP"/>
    </source>
</evidence>